<keyword evidence="3" id="KW-1185">Reference proteome</keyword>
<dbReference type="AlphaFoldDB" id="A0A8H4UW40"/>
<feature type="compositionally biased region" description="Polar residues" evidence="1">
    <location>
        <begin position="217"/>
        <end position="246"/>
    </location>
</feature>
<feature type="compositionally biased region" description="Polar residues" evidence="1">
    <location>
        <begin position="1"/>
        <end position="13"/>
    </location>
</feature>
<evidence type="ECO:0000313" key="3">
    <source>
        <dbReference type="Proteomes" id="UP000635477"/>
    </source>
</evidence>
<dbReference type="PANTHER" id="PTHR42068">
    <property type="entry name" value="YALI0B18964P"/>
    <property type="match status" value="1"/>
</dbReference>
<evidence type="ECO:0000313" key="2">
    <source>
        <dbReference type="EMBL" id="KAF4984810.1"/>
    </source>
</evidence>
<feature type="region of interest" description="Disordered" evidence="1">
    <location>
        <begin position="210"/>
        <end position="268"/>
    </location>
</feature>
<feature type="compositionally biased region" description="Acidic residues" evidence="1">
    <location>
        <begin position="37"/>
        <end position="52"/>
    </location>
</feature>
<evidence type="ECO:0000256" key="1">
    <source>
        <dbReference type="SAM" id="MobiDB-lite"/>
    </source>
</evidence>
<reference evidence="2" key="2">
    <citation type="submission" date="2020-05" db="EMBL/GenBank/DDBJ databases">
        <authorList>
            <person name="Kim H.-S."/>
            <person name="Proctor R.H."/>
            <person name="Brown D.W."/>
        </authorList>
    </citation>
    <scope>NUCLEOTIDE SEQUENCE</scope>
    <source>
        <strain evidence="2">NRRL 22465</strain>
    </source>
</reference>
<name>A0A8H4UW40_9HYPO</name>
<feature type="region of interest" description="Disordered" evidence="1">
    <location>
        <begin position="1"/>
        <end position="113"/>
    </location>
</feature>
<sequence>MQANHSPRGNVMTSLELESYQKRKDQENAAKRSDGSQSDDDDINYDSGEDDDASKKQVDQRKRQEAHIAGYRQQMMRTTNGPASPAPIQHTRVPTLQGPWMDIPDYDDDDDDDIPLAVLQAQRRKESMYRLAGVRSNPNLRASSQQQLSRPGSAQGNNNSRLQLPSFARSLPQDPFQDPYQDPFKDPFSLTSSGSFQQRGLVAVIASEERAKATRRGSPSATYQPVPSPSNNPFGLTMGPSHTGQMASPYGMPQMSRPQTASSGYQGQFPQMSFGLQAQSQYLQAAAMASQPKTSHSWNPFSSQAPVDNRGMAAARPRVLPTYGNGMGYAPSIPPAERSNIGLPSRYRPVLRARN</sequence>
<organism evidence="2 3">
    <name type="scientific">Fusarium zealandicum</name>
    <dbReference type="NCBI Taxonomy" id="1053134"/>
    <lineage>
        <taxon>Eukaryota</taxon>
        <taxon>Fungi</taxon>
        <taxon>Dikarya</taxon>
        <taxon>Ascomycota</taxon>
        <taxon>Pezizomycotina</taxon>
        <taxon>Sordariomycetes</taxon>
        <taxon>Hypocreomycetidae</taxon>
        <taxon>Hypocreales</taxon>
        <taxon>Nectriaceae</taxon>
        <taxon>Fusarium</taxon>
        <taxon>Fusarium staphyleae species complex</taxon>
    </lineage>
</organism>
<feature type="compositionally biased region" description="Polar residues" evidence="1">
    <location>
        <begin position="256"/>
        <end position="268"/>
    </location>
</feature>
<feature type="compositionally biased region" description="Polar residues" evidence="1">
    <location>
        <begin position="136"/>
        <end position="163"/>
    </location>
</feature>
<feature type="compositionally biased region" description="Basic and acidic residues" evidence="1">
    <location>
        <begin position="53"/>
        <end position="66"/>
    </location>
</feature>
<dbReference type="OrthoDB" id="5396252at2759"/>
<feature type="compositionally biased region" description="Basic and acidic residues" evidence="1">
    <location>
        <begin position="19"/>
        <end position="34"/>
    </location>
</feature>
<protein>
    <submittedName>
        <fullName evidence="2">Uncharacterized protein</fullName>
    </submittedName>
</protein>
<dbReference type="EMBL" id="JABEYC010000003">
    <property type="protein sequence ID" value="KAF4984810.1"/>
    <property type="molecule type" value="Genomic_DNA"/>
</dbReference>
<proteinExistence type="predicted"/>
<comment type="caution">
    <text evidence="2">The sequence shown here is derived from an EMBL/GenBank/DDBJ whole genome shotgun (WGS) entry which is preliminary data.</text>
</comment>
<gene>
    <name evidence="2" type="ORF">FZEAL_68</name>
</gene>
<accession>A0A8H4UW40</accession>
<dbReference type="PANTHER" id="PTHR42068:SF1">
    <property type="entry name" value="YALI0B18964P"/>
    <property type="match status" value="1"/>
</dbReference>
<feature type="compositionally biased region" description="Low complexity" evidence="1">
    <location>
        <begin position="172"/>
        <end position="188"/>
    </location>
</feature>
<feature type="compositionally biased region" description="Acidic residues" evidence="1">
    <location>
        <begin position="104"/>
        <end position="113"/>
    </location>
</feature>
<reference evidence="2" key="1">
    <citation type="journal article" date="2020" name="BMC Genomics">
        <title>Correction to: Identification and distribution of gene clusters required for synthesis of sphingolipid metabolism inhibitors in diverse species of the filamentous fungus Fusarium.</title>
        <authorList>
            <person name="Kim H.S."/>
            <person name="Lohmar J.M."/>
            <person name="Busman M."/>
            <person name="Brown D.W."/>
            <person name="Naumann T.A."/>
            <person name="Divon H.H."/>
            <person name="Lysoe E."/>
            <person name="Uhlig S."/>
            <person name="Proctor R.H."/>
        </authorList>
    </citation>
    <scope>NUCLEOTIDE SEQUENCE</scope>
    <source>
        <strain evidence="2">NRRL 22465</strain>
    </source>
</reference>
<feature type="region of interest" description="Disordered" evidence="1">
    <location>
        <begin position="130"/>
        <end position="192"/>
    </location>
</feature>
<dbReference type="Proteomes" id="UP000635477">
    <property type="component" value="Unassembled WGS sequence"/>
</dbReference>